<dbReference type="AlphaFoldDB" id="A0AAN6M183"/>
<name>A0AAN6M183_9PLEO</name>
<feature type="region of interest" description="Disordered" evidence="1">
    <location>
        <begin position="823"/>
        <end position="881"/>
    </location>
</feature>
<evidence type="ECO:0000259" key="3">
    <source>
        <dbReference type="Pfam" id="PF10021"/>
    </source>
</evidence>
<feature type="transmembrane region" description="Helical" evidence="2">
    <location>
        <begin position="143"/>
        <end position="159"/>
    </location>
</feature>
<feature type="region of interest" description="Disordered" evidence="1">
    <location>
        <begin position="571"/>
        <end position="652"/>
    </location>
</feature>
<dbReference type="EMBL" id="WVTA01000004">
    <property type="protein sequence ID" value="KAK3213898.1"/>
    <property type="molecule type" value="Genomic_DNA"/>
</dbReference>
<feature type="compositionally biased region" description="Acidic residues" evidence="1">
    <location>
        <begin position="768"/>
        <end position="787"/>
    </location>
</feature>
<dbReference type="Pfam" id="PF10021">
    <property type="entry name" value="PARG_cat_microb"/>
    <property type="match status" value="1"/>
</dbReference>
<feature type="transmembrane region" description="Helical" evidence="2">
    <location>
        <begin position="117"/>
        <end position="137"/>
    </location>
</feature>
<feature type="transmembrane region" description="Helical" evidence="2">
    <location>
        <begin position="302"/>
        <end position="319"/>
    </location>
</feature>
<organism evidence="4 5">
    <name type="scientific">Pseudopithomyces chartarum</name>
    <dbReference type="NCBI Taxonomy" id="1892770"/>
    <lineage>
        <taxon>Eukaryota</taxon>
        <taxon>Fungi</taxon>
        <taxon>Dikarya</taxon>
        <taxon>Ascomycota</taxon>
        <taxon>Pezizomycotina</taxon>
        <taxon>Dothideomycetes</taxon>
        <taxon>Pleosporomycetidae</taxon>
        <taxon>Pleosporales</taxon>
        <taxon>Massarineae</taxon>
        <taxon>Didymosphaeriaceae</taxon>
        <taxon>Pseudopithomyces</taxon>
    </lineage>
</organism>
<feature type="compositionally biased region" description="Polar residues" evidence="1">
    <location>
        <begin position="630"/>
        <end position="643"/>
    </location>
</feature>
<protein>
    <recommendedName>
        <fullName evidence="3">Microbial-type PARG catalytic domain-containing protein</fullName>
    </recommendedName>
</protein>
<evidence type="ECO:0000313" key="5">
    <source>
        <dbReference type="Proteomes" id="UP001280581"/>
    </source>
</evidence>
<dbReference type="Proteomes" id="UP001280581">
    <property type="component" value="Unassembled WGS sequence"/>
</dbReference>
<evidence type="ECO:0000313" key="4">
    <source>
        <dbReference type="EMBL" id="KAK3213898.1"/>
    </source>
</evidence>
<feature type="compositionally biased region" description="Polar residues" evidence="1">
    <location>
        <begin position="582"/>
        <end position="599"/>
    </location>
</feature>
<dbReference type="Gene3D" id="3.40.220.10">
    <property type="entry name" value="Leucine Aminopeptidase, subunit E, domain 1"/>
    <property type="match status" value="1"/>
</dbReference>
<keyword evidence="2" id="KW-0812">Transmembrane</keyword>
<keyword evidence="2" id="KW-1133">Transmembrane helix</keyword>
<feature type="compositionally biased region" description="Basic residues" evidence="1">
    <location>
        <begin position="603"/>
        <end position="616"/>
    </location>
</feature>
<dbReference type="InterPro" id="IPR019261">
    <property type="entry name" value="PARG_cat_microbial"/>
</dbReference>
<sequence>MSGELQCHVIGGRTPSDRSVDDAEKGMNHEMFPLPFVYLSPKGSTSFNSQLSPVSPVHEGITPLSSVPELSLSRPAASSQSSNEKVTEVMIKKVPPPKPRISRWILFNLWFNTYRKFFTFVTLLNLTGIILAGLNKFKYAEDHLGALVLGNLLCAILFRNELFMRFLYIVFIHGLRSWAPLPIKYGATSVLQHVGGIHSGCALSGAAWLIYKIVDIIRYRAVQHPAVLASGIVTNIFIIISVLSAFPWVRNTYHNVFEKHHRFVGWLGLATTWIFVVMGNVYDIKTGEWRSDAHILISTQELWFAVFMTVFILIPWVTLRQVPVHVEIPSPKVAVIRFDRGMQQGLLGRISRTSIMEYHAFGIISEGRHSPYHYMICGVQGDFTRNLVAKPPTSLWTRELKFAGVGNASAMFTRGIRICTGTGIGAALSTCIQSPNWFLIWIGSDQERTFGPTVSALIHNNIEPERMILWDSKKRGGRPDTMKLLKETWVSWRAEVIFITSNMQGNDEMMQGCRADNIVKNDPFPMGRTEKSQGLAPPAVRKDIRAKQARHIINKVIPAVLASNARARKGSENSELIVDPGPNQSPVSKEESTTSNSLPSPKYIKRKGQGRRKAKRGTHDDEDDEIDHNAPSNPKHSKQALTTPPSSIPPPKIRIILTDTLTAAHTLLPKSRSHPNPCILNMASPLRPGGGVLTGATSAEEFLCARTTLLPSLKESFYRLPERGGIFSSDVLVLRNARGLGDAEGELPATQRWRMAEEFAGAFGGGMEFEEGPGGGEDEEEEEADDVAEELRVKIAEMEGQIEKVWNADLKQRMLVILGGLKTQLREREGTPSEGSEDEESVDEGDGGDSEDVGGDEQEATDDSESDDIDGGLRLAAHKAG</sequence>
<dbReference type="PANTHER" id="PTHR33927">
    <property type="entry name" value="TRANSMEMBRANE PROTEIN"/>
    <property type="match status" value="1"/>
</dbReference>
<comment type="caution">
    <text evidence="4">The sequence shown here is derived from an EMBL/GenBank/DDBJ whole genome shotgun (WGS) entry which is preliminary data.</text>
</comment>
<feature type="transmembrane region" description="Helical" evidence="2">
    <location>
        <begin position="226"/>
        <end position="248"/>
    </location>
</feature>
<feature type="domain" description="Microbial-type PARG catalytic" evidence="3">
    <location>
        <begin position="639"/>
        <end position="721"/>
    </location>
</feature>
<evidence type="ECO:0000256" key="2">
    <source>
        <dbReference type="SAM" id="Phobius"/>
    </source>
</evidence>
<feature type="compositionally biased region" description="Acidic residues" evidence="1">
    <location>
        <begin position="835"/>
        <end position="870"/>
    </location>
</feature>
<dbReference type="InterPro" id="IPR052979">
    <property type="entry name" value="Adenylate-forming_domain"/>
</dbReference>
<feature type="transmembrane region" description="Helical" evidence="2">
    <location>
        <begin position="263"/>
        <end position="282"/>
    </location>
</feature>
<accession>A0AAN6M183</accession>
<proteinExistence type="predicted"/>
<dbReference type="InterPro" id="IPR043472">
    <property type="entry name" value="Macro_dom-like"/>
</dbReference>
<evidence type="ECO:0000256" key="1">
    <source>
        <dbReference type="SAM" id="MobiDB-lite"/>
    </source>
</evidence>
<feature type="region of interest" description="Disordered" evidence="1">
    <location>
        <begin position="764"/>
        <end position="787"/>
    </location>
</feature>
<feature type="region of interest" description="Disordered" evidence="1">
    <location>
        <begin position="1"/>
        <end position="22"/>
    </location>
</feature>
<reference evidence="4 5" key="1">
    <citation type="submission" date="2021-02" db="EMBL/GenBank/DDBJ databases">
        <title>Genome assembly of Pseudopithomyces chartarum.</title>
        <authorList>
            <person name="Jauregui R."/>
            <person name="Singh J."/>
            <person name="Voisey C."/>
        </authorList>
    </citation>
    <scope>NUCLEOTIDE SEQUENCE [LARGE SCALE GENOMIC DNA]</scope>
    <source>
        <strain evidence="4 5">AGR01</strain>
    </source>
</reference>
<dbReference type="PANTHER" id="PTHR33927:SF1">
    <property type="entry name" value="TRANSMEMBRANE PROTEIN"/>
    <property type="match status" value="1"/>
</dbReference>
<gene>
    <name evidence="4" type="ORF">GRF29_28g1407401</name>
</gene>
<keyword evidence="2" id="KW-0472">Membrane</keyword>
<keyword evidence="5" id="KW-1185">Reference proteome</keyword>